<feature type="compositionally biased region" description="Polar residues" evidence="1">
    <location>
        <begin position="1"/>
        <end position="19"/>
    </location>
</feature>
<protein>
    <submittedName>
        <fullName evidence="2">Uncharacterized protein</fullName>
    </submittedName>
</protein>
<reference evidence="2" key="1">
    <citation type="submission" date="2021-06" db="EMBL/GenBank/DDBJ databases">
        <authorList>
            <person name="Hodson N. C."/>
            <person name="Mongue J. A."/>
            <person name="Jaron S. K."/>
        </authorList>
    </citation>
    <scope>NUCLEOTIDE SEQUENCE</scope>
</reference>
<evidence type="ECO:0000256" key="1">
    <source>
        <dbReference type="SAM" id="MobiDB-lite"/>
    </source>
</evidence>
<gene>
    <name evidence="2" type="ORF">AFUS01_LOCUS23604</name>
</gene>
<evidence type="ECO:0000313" key="3">
    <source>
        <dbReference type="Proteomes" id="UP000708208"/>
    </source>
</evidence>
<keyword evidence="3" id="KW-1185">Reference proteome</keyword>
<comment type="caution">
    <text evidence="2">The sequence shown here is derived from an EMBL/GenBank/DDBJ whole genome shotgun (WGS) entry which is preliminary data.</text>
</comment>
<feature type="region of interest" description="Disordered" evidence="1">
    <location>
        <begin position="1"/>
        <end position="140"/>
    </location>
</feature>
<organism evidence="2 3">
    <name type="scientific">Allacma fusca</name>
    <dbReference type="NCBI Taxonomy" id="39272"/>
    <lineage>
        <taxon>Eukaryota</taxon>
        <taxon>Metazoa</taxon>
        <taxon>Ecdysozoa</taxon>
        <taxon>Arthropoda</taxon>
        <taxon>Hexapoda</taxon>
        <taxon>Collembola</taxon>
        <taxon>Symphypleona</taxon>
        <taxon>Sminthuridae</taxon>
        <taxon>Allacma</taxon>
    </lineage>
</organism>
<evidence type="ECO:0000313" key="2">
    <source>
        <dbReference type="EMBL" id="CAG7784951.1"/>
    </source>
</evidence>
<feature type="region of interest" description="Disordered" evidence="1">
    <location>
        <begin position="176"/>
        <end position="195"/>
    </location>
</feature>
<feature type="compositionally biased region" description="Low complexity" evidence="1">
    <location>
        <begin position="82"/>
        <end position="96"/>
    </location>
</feature>
<dbReference type="Proteomes" id="UP000708208">
    <property type="component" value="Unassembled WGS sequence"/>
</dbReference>
<proteinExistence type="predicted"/>
<dbReference type="AlphaFoldDB" id="A0A8J2K8K8"/>
<feature type="compositionally biased region" description="Polar residues" evidence="1">
    <location>
        <begin position="101"/>
        <end position="119"/>
    </location>
</feature>
<accession>A0A8J2K8K8</accession>
<sequence>MDNTPGGQGSKSNQHVVDTSNKKKPRARVRFSSASTQEIPYWHPDHQEVTHTEINPSTRDGSNSLSKASVKTQDEDGHRNNSISPVIESSPSSPQIHPHNPTVTAEDSNPQPEVPTTASPGVAQMPTPTTNFNPSPRKGILKNSIALSPISQPLTQVDTTEEPIVNRFLRHIDSTIVAKKRKDKSNNHNNKPRDD</sequence>
<feature type="compositionally biased region" description="Polar residues" evidence="1">
    <location>
        <begin position="52"/>
        <end position="71"/>
    </location>
</feature>
<dbReference type="EMBL" id="CAJVCH010286284">
    <property type="protein sequence ID" value="CAG7784951.1"/>
    <property type="molecule type" value="Genomic_DNA"/>
</dbReference>
<name>A0A8J2K8K8_9HEXA</name>